<dbReference type="Pfam" id="PF12874">
    <property type="entry name" value="zf-met"/>
    <property type="match status" value="1"/>
</dbReference>
<dbReference type="SUPFAM" id="SSF57667">
    <property type="entry name" value="beta-beta-alpha zinc fingers"/>
    <property type="match status" value="1"/>
</dbReference>
<dbReference type="PROSITE" id="PS50157">
    <property type="entry name" value="ZINC_FINGER_C2H2_2"/>
    <property type="match status" value="1"/>
</dbReference>
<keyword evidence="1" id="KW-0863">Zinc-finger</keyword>
<feature type="domain" description="C2H2-type" evidence="2">
    <location>
        <begin position="5"/>
        <end position="33"/>
    </location>
</feature>
<evidence type="ECO:0000313" key="4">
    <source>
        <dbReference type="Proteomes" id="UP000595437"/>
    </source>
</evidence>
<sequence>DQNEWHCEFCNKSHGSKSALKTHINALHADELGASWTCQICYKALSSKTVNLPTIGLDDSLQPPPEALVRS</sequence>
<keyword evidence="1" id="KW-0862">Zinc</keyword>
<reference evidence="4" key="1">
    <citation type="submission" date="2021-01" db="EMBL/GenBank/DDBJ databases">
        <title>Caligus Genome Assembly.</title>
        <authorList>
            <person name="Gallardo-Escarate C."/>
        </authorList>
    </citation>
    <scope>NUCLEOTIDE SEQUENCE [LARGE SCALE GENOMIC DNA]</scope>
</reference>
<proteinExistence type="predicted"/>
<dbReference type="Proteomes" id="UP000595437">
    <property type="component" value="Chromosome 1"/>
</dbReference>
<dbReference type="Gene3D" id="3.30.160.60">
    <property type="entry name" value="Classic Zinc Finger"/>
    <property type="match status" value="1"/>
</dbReference>
<name>A0A7T8QV10_CALRO</name>
<evidence type="ECO:0000259" key="2">
    <source>
        <dbReference type="PROSITE" id="PS50157"/>
    </source>
</evidence>
<organism evidence="3 4">
    <name type="scientific">Caligus rogercresseyi</name>
    <name type="common">Sea louse</name>
    <dbReference type="NCBI Taxonomy" id="217165"/>
    <lineage>
        <taxon>Eukaryota</taxon>
        <taxon>Metazoa</taxon>
        <taxon>Ecdysozoa</taxon>
        <taxon>Arthropoda</taxon>
        <taxon>Crustacea</taxon>
        <taxon>Multicrustacea</taxon>
        <taxon>Hexanauplia</taxon>
        <taxon>Copepoda</taxon>
        <taxon>Siphonostomatoida</taxon>
        <taxon>Caligidae</taxon>
        <taxon>Caligus</taxon>
    </lineage>
</organism>
<dbReference type="AlphaFoldDB" id="A0A7T8QV10"/>
<gene>
    <name evidence="3" type="ORF">FKW44_000677</name>
</gene>
<feature type="non-terminal residue" evidence="3">
    <location>
        <position position="1"/>
    </location>
</feature>
<dbReference type="InterPro" id="IPR013087">
    <property type="entry name" value="Znf_C2H2_type"/>
</dbReference>
<keyword evidence="4" id="KW-1185">Reference proteome</keyword>
<dbReference type="OrthoDB" id="8922241at2759"/>
<dbReference type="InterPro" id="IPR036236">
    <property type="entry name" value="Znf_C2H2_sf"/>
</dbReference>
<dbReference type="EMBL" id="CP045890">
    <property type="protein sequence ID" value="QQP56120.1"/>
    <property type="molecule type" value="Genomic_DNA"/>
</dbReference>
<accession>A0A7T8QV10</accession>
<dbReference type="GO" id="GO:0008270">
    <property type="term" value="F:zinc ion binding"/>
    <property type="evidence" value="ECO:0007669"/>
    <property type="project" value="UniProtKB-KW"/>
</dbReference>
<keyword evidence="1" id="KW-0479">Metal-binding</keyword>
<evidence type="ECO:0000313" key="3">
    <source>
        <dbReference type="EMBL" id="QQP56120.1"/>
    </source>
</evidence>
<evidence type="ECO:0000256" key="1">
    <source>
        <dbReference type="PROSITE-ProRule" id="PRU00042"/>
    </source>
</evidence>
<protein>
    <recommendedName>
        <fullName evidence="2">C2H2-type domain-containing protein</fullName>
    </recommendedName>
</protein>